<dbReference type="Proteomes" id="UP000285693">
    <property type="component" value="Unassembled WGS sequence"/>
</dbReference>
<organism evidence="1 2">
    <name type="scientific">Coprococcus comes</name>
    <dbReference type="NCBI Taxonomy" id="410072"/>
    <lineage>
        <taxon>Bacteria</taxon>
        <taxon>Bacillati</taxon>
        <taxon>Bacillota</taxon>
        <taxon>Clostridia</taxon>
        <taxon>Lachnospirales</taxon>
        <taxon>Lachnospiraceae</taxon>
        <taxon>Coprococcus</taxon>
    </lineage>
</organism>
<evidence type="ECO:0000313" key="1">
    <source>
        <dbReference type="EMBL" id="RGU44423.1"/>
    </source>
</evidence>
<gene>
    <name evidence="1" type="ORF">DWW65_12440</name>
</gene>
<dbReference type="AlphaFoldDB" id="A0A3R6AGS8"/>
<reference evidence="1 2" key="1">
    <citation type="submission" date="2018-08" db="EMBL/GenBank/DDBJ databases">
        <title>A genome reference for cultivated species of the human gut microbiota.</title>
        <authorList>
            <person name="Zou Y."/>
            <person name="Xue W."/>
            <person name="Luo G."/>
        </authorList>
    </citation>
    <scope>NUCLEOTIDE SEQUENCE [LARGE SCALE GENOMIC DNA]</scope>
    <source>
        <strain evidence="1 2">AF16-31</strain>
    </source>
</reference>
<dbReference type="RefSeq" id="WP_117824346.1">
    <property type="nucleotide sequence ID" value="NZ_JAAIOQ010000016.1"/>
</dbReference>
<evidence type="ECO:0000313" key="2">
    <source>
        <dbReference type="Proteomes" id="UP000285693"/>
    </source>
</evidence>
<comment type="caution">
    <text evidence="1">The sequence shown here is derived from an EMBL/GenBank/DDBJ whole genome shotgun (WGS) entry which is preliminary data.</text>
</comment>
<protein>
    <submittedName>
        <fullName evidence="1">Uncharacterized protein</fullName>
    </submittedName>
</protein>
<dbReference type="EMBL" id="QRXY01000017">
    <property type="protein sequence ID" value="RGU44423.1"/>
    <property type="molecule type" value="Genomic_DNA"/>
</dbReference>
<proteinExistence type="predicted"/>
<sequence>MSKRKRFSKLNLLNRFLFNEAMEDPENMKTVLDIIFGQDIPLRLAPHSEKEVRTLPDNRMKCEEVPILICKMMRHAFF</sequence>
<accession>A0A3R6AGS8</accession>
<name>A0A3R6AGS8_9FIRM</name>